<evidence type="ECO:0000313" key="3">
    <source>
        <dbReference type="EMBL" id="EST24577.1"/>
    </source>
</evidence>
<dbReference type="SUPFAM" id="SSF56399">
    <property type="entry name" value="ADP-ribosylation"/>
    <property type="match status" value="1"/>
</dbReference>
<sequence length="568" mass="58720">AKNLKGIGKVDIPTLPDGSVHLPDGHALTPNGSLLDHAGNVETVSIPKEAAPGLPSHWTVPTSGPASVGVPHVADSGAHGALPHTADGGYGGLPSTANDGIHGGIPQPVSNGVHGGMPHVPDSGIHGGIPNPVDNGIHGGIPHVPDNGIQGGIPHVPDNGIQGGIPHVPDNGIQGGIPHVPDNGIHGGAPHVPDSGIQGGVPHVPDNGIHGGIPHGTGDAFSAGEHAGTTPSAWYHDGPTAPAHDLPHTTPHDTPTVPHPGGHDTPGVGGHPDHGAGHDGTGHGGHDGTGHDAGHTHEVAPTGGHAGTDAGHAAPHDAAHTGHTGGHGTDAPEVPGPDDAFKYTPHVSDKEWAKLSTAQKHEVAYSEVSRGTVPFASTGDAIKYGQAHWNDYAEHLPEVERKAVWDYTNEPDYKLPPPHADGWGTYKEMNGYLRGNASKWSAYVQHNIDEVDKVLAGNPVPEDVMVVRGTGIGHLKLDNPFDMLGKTFDDKGYMSTSLGDHPVAAFAHEEAILHLRVPKGTPALWVEKVGKYGMGERELLLGRGTEYRVTRVFMENGQVQVYGEVLPR</sequence>
<dbReference type="PATRIC" id="fig|1352936.5.peg.6271"/>
<dbReference type="InterPro" id="IPR003540">
    <property type="entry name" value="ADP-ribosyltransferase"/>
</dbReference>
<dbReference type="RefSeq" id="WP_023550732.1">
    <property type="nucleotide sequence ID" value="NZ_CM002285.1"/>
</dbReference>
<accession>V6JXM2</accession>
<dbReference type="EMBL" id="AWQX01000262">
    <property type="protein sequence ID" value="EST24577.1"/>
    <property type="molecule type" value="Genomic_DNA"/>
</dbReference>
<comment type="caution">
    <text evidence="3">The sequence shown here is derived from an EMBL/GenBank/DDBJ whole genome shotgun (WGS) entry which is preliminary data.</text>
</comment>
<proteinExistence type="predicted"/>
<organism evidence="3 4">
    <name type="scientific">Streptomyces roseochromogenus subsp. oscitans DS 12.976</name>
    <dbReference type="NCBI Taxonomy" id="1352936"/>
    <lineage>
        <taxon>Bacteria</taxon>
        <taxon>Bacillati</taxon>
        <taxon>Actinomycetota</taxon>
        <taxon>Actinomycetes</taxon>
        <taxon>Kitasatosporales</taxon>
        <taxon>Streptomycetaceae</taxon>
        <taxon>Streptomyces</taxon>
    </lineage>
</organism>
<reference evidence="3 4" key="1">
    <citation type="journal article" date="2014" name="Genome Announc.">
        <title>Draft Genome Sequence of Streptomyces roseochromogenes subsp. oscitans DS 12.976, Producer of the Aminocoumarin Antibiotic Clorobiocin.</title>
        <authorList>
            <person name="Ruckert C."/>
            <person name="Kalinowski J."/>
            <person name="Heide L."/>
            <person name="Apel A.K."/>
        </authorList>
    </citation>
    <scope>NUCLEOTIDE SEQUENCE [LARGE SCALE GENOMIC DNA]</scope>
    <source>
        <strain evidence="3 4">DS 12.976</strain>
    </source>
</reference>
<dbReference type="AlphaFoldDB" id="V6JXM2"/>
<dbReference type="Gene3D" id="3.90.176.10">
    <property type="entry name" value="Toxin ADP-ribosyltransferase, Chain A, domain 1"/>
    <property type="match status" value="1"/>
</dbReference>
<dbReference type="PROSITE" id="PS51996">
    <property type="entry name" value="TR_MART"/>
    <property type="match status" value="1"/>
</dbReference>
<evidence type="ECO:0000313" key="4">
    <source>
        <dbReference type="Proteomes" id="UP000017984"/>
    </source>
</evidence>
<feature type="region of interest" description="Disordered" evidence="1">
    <location>
        <begin position="208"/>
        <end position="344"/>
    </location>
</feature>
<feature type="compositionally biased region" description="Basic and acidic residues" evidence="1">
    <location>
        <begin position="271"/>
        <end position="298"/>
    </location>
</feature>
<evidence type="ECO:0000256" key="1">
    <source>
        <dbReference type="SAM" id="MobiDB-lite"/>
    </source>
</evidence>
<protein>
    <recommendedName>
        <fullName evidence="2">ADP ribosyltransferase domain-containing protein</fullName>
    </recommendedName>
</protein>
<dbReference type="GO" id="GO:0005576">
    <property type="term" value="C:extracellular region"/>
    <property type="evidence" value="ECO:0007669"/>
    <property type="project" value="InterPro"/>
</dbReference>
<dbReference type="STRING" id="1352936.M878_30075"/>
<feature type="compositionally biased region" description="Low complexity" evidence="1">
    <location>
        <begin position="300"/>
        <end position="313"/>
    </location>
</feature>
<feature type="non-terminal residue" evidence="3">
    <location>
        <position position="1"/>
    </location>
</feature>
<dbReference type="Pfam" id="PF03496">
    <property type="entry name" value="ADPrib_exo_Tox"/>
    <property type="match status" value="1"/>
</dbReference>
<name>V6JXM2_STRRC</name>
<evidence type="ECO:0000259" key="2">
    <source>
        <dbReference type="Pfam" id="PF03496"/>
    </source>
</evidence>
<keyword evidence="4" id="KW-1185">Reference proteome</keyword>
<gene>
    <name evidence="3" type="ORF">M878_30075</name>
</gene>
<feature type="domain" description="ADP ribosyltransferase" evidence="2">
    <location>
        <begin position="384"/>
        <end position="554"/>
    </location>
</feature>
<dbReference type="Proteomes" id="UP000017984">
    <property type="component" value="Chromosome"/>
</dbReference>
<dbReference type="HOGENOM" id="CLU_480262_0_0_11"/>